<keyword evidence="2" id="KW-1185">Reference proteome</keyword>
<accession>A0ACA9SKP1</accession>
<feature type="non-terminal residue" evidence="1">
    <location>
        <position position="177"/>
    </location>
</feature>
<comment type="caution">
    <text evidence="1">The sequence shown here is derived from an EMBL/GenBank/DDBJ whole genome shotgun (WGS) entry which is preliminary data.</text>
</comment>
<dbReference type="EMBL" id="CAJVQC010129318">
    <property type="protein sequence ID" value="CAG8841168.1"/>
    <property type="molecule type" value="Genomic_DNA"/>
</dbReference>
<feature type="non-terminal residue" evidence="1">
    <location>
        <position position="1"/>
    </location>
</feature>
<evidence type="ECO:0000313" key="2">
    <source>
        <dbReference type="Proteomes" id="UP000789920"/>
    </source>
</evidence>
<reference evidence="1" key="1">
    <citation type="submission" date="2021-06" db="EMBL/GenBank/DDBJ databases">
        <authorList>
            <person name="Kallberg Y."/>
            <person name="Tangrot J."/>
            <person name="Rosling A."/>
        </authorList>
    </citation>
    <scope>NUCLEOTIDE SEQUENCE</scope>
    <source>
        <strain evidence="1">MA461A</strain>
    </source>
</reference>
<dbReference type="Proteomes" id="UP000789920">
    <property type="component" value="Unassembled WGS sequence"/>
</dbReference>
<protein>
    <submittedName>
        <fullName evidence="1">10978_t:CDS:1</fullName>
    </submittedName>
</protein>
<sequence length="177" mass="20157">YSYDKFISSFPIKINESGTGFSAFIKMAPISNVMTKKNQDRYAQWRLVSIKAVLSYELDETEGRKIFKAHKTFDNAQHDYVAEEIQWLSTQSAPSSMTTMWFFGTASGLTKDTKIGKILFESTIQYKEIVVDQVNTIINNQYQFFGNGEVAFEDNNRDQTPGLVKIAFDQIAIFRGG</sequence>
<organism evidence="1 2">
    <name type="scientific">Racocetra persica</name>
    <dbReference type="NCBI Taxonomy" id="160502"/>
    <lineage>
        <taxon>Eukaryota</taxon>
        <taxon>Fungi</taxon>
        <taxon>Fungi incertae sedis</taxon>
        <taxon>Mucoromycota</taxon>
        <taxon>Glomeromycotina</taxon>
        <taxon>Glomeromycetes</taxon>
        <taxon>Diversisporales</taxon>
        <taxon>Gigasporaceae</taxon>
        <taxon>Racocetra</taxon>
    </lineage>
</organism>
<gene>
    <name evidence="1" type="ORF">RPERSI_LOCUS31755</name>
</gene>
<proteinExistence type="predicted"/>
<evidence type="ECO:0000313" key="1">
    <source>
        <dbReference type="EMBL" id="CAG8841168.1"/>
    </source>
</evidence>
<name>A0ACA9SKP1_9GLOM</name>